<comment type="caution">
    <text evidence="9">The sequence shown here is derived from an EMBL/GenBank/DDBJ whole genome shotgun (WGS) entry which is preliminary data.</text>
</comment>
<evidence type="ECO:0000256" key="6">
    <source>
        <dbReference type="ARBA" id="ARBA00022989"/>
    </source>
</evidence>
<dbReference type="AlphaFoldDB" id="A0A9D2GVA5"/>
<dbReference type="EMBL" id="DXAQ01000123">
    <property type="protein sequence ID" value="HIZ89896.1"/>
    <property type="molecule type" value="Genomic_DNA"/>
</dbReference>
<evidence type="ECO:0000313" key="9">
    <source>
        <dbReference type="EMBL" id="HIZ89896.1"/>
    </source>
</evidence>
<comment type="subcellular location">
    <subcellularLocation>
        <location evidence="1">Cell membrane</location>
        <topology evidence="1">Multi-pass membrane protein</topology>
    </subcellularLocation>
</comment>
<feature type="transmembrane region" description="Helical" evidence="8">
    <location>
        <begin position="162"/>
        <end position="184"/>
    </location>
</feature>
<keyword evidence="7 8" id="KW-0472">Membrane</keyword>
<feature type="transmembrane region" description="Helical" evidence="8">
    <location>
        <begin position="100"/>
        <end position="121"/>
    </location>
</feature>
<evidence type="ECO:0000256" key="8">
    <source>
        <dbReference type="SAM" id="Phobius"/>
    </source>
</evidence>
<feature type="transmembrane region" description="Helical" evidence="8">
    <location>
        <begin position="228"/>
        <end position="248"/>
    </location>
</feature>
<dbReference type="Gene3D" id="1.20.1530.20">
    <property type="match status" value="1"/>
</dbReference>
<dbReference type="InterPro" id="IPR038770">
    <property type="entry name" value="Na+/solute_symporter_sf"/>
</dbReference>
<feature type="transmembrane region" description="Helical" evidence="8">
    <location>
        <begin position="196"/>
        <end position="216"/>
    </location>
</feature>
<dbReference type="Proteomes" id="UP000824176">
    <property type="component" value="Unassembled WGS sequence"/>
</dbReference>
<feature type="transmembrane region" description="Helical" evidence="8">
    <location>
        <begin position="133"/>
        <end position="150"/>
    </location>
</feature>
<evidence type="ECO:0000313" key="10">
    <source>
        <dbReference type="Proteomes" id="UP000824176"/>
    </source>
</evidence>
<evidence type="ECO:0000256" key="7">
    <source>
        <dbReference type="ARBA" id="ARBA00023136"/>
    </source>
</evidence>
<feature type="transmembrane region" description="Helical" evidence="8">
    <location>
        <begin position="68"/>
        <end position="88"/>
    </location>
</feature>
<gene>
    <name evidence="9" type="ORF">H9804_08110</name>
</gene>
<organism evidence="9 10">
    <name type="scientific">Candidatus Mucispirillum faecigallinarum</name>
    <dbReference type="NCBI Taxonomy" id="2838699"/>
    <lineage>
        <taxon>Bacteria</taxon>
        <taxon>Pseudomonadati</taxon>
        <taxon>Deferribacterota</taxon>
        <taxon>Deferribacteres</taxon>
        <taxon>Deferribacterales</taxon>
        <taxon>Mucispirillaceae</taxon>
        <taxon>Mucispirillum</taxon>
    </lineage>
</organism>
<keyword evidence="5 8" id="KW-0812">Transmembrane</keyword>
<dbReference type="GO" id="GO:0055085">
    <property type="term" value="P:transmembrane transport"/>
    <property type="evidence" value="ECO:0007669"/>
    <property type="project" value="InterPro"/>
</dbReference>
<evidence type="ECO:0000256" key="3">
    <source>
        <dbReference type="ARBA" id="ARBA00022448"/>
    </source>
</evidence>
<reference evidence="9" key="1">
    <citation type="journal article" date="2021" name="PeerJ">
        <title>Extensive microbial diversity within the chicken gut microbiome revealed by metagenomics and culture.</title>
        <authorList>
            <person name="Gilroy R."/>
            <person name="Ravi A."/>
            <person name="Getino M."/>
            <person name="Pursley I."/>
            <person name="Horton D.L."/>
            <person name="Alikhan N.F."/>
            <person name="Baker D."/>
            <person name="Gharbi K."/>
            <person name="Hall N."/>
            <person name="Watson M."/>
            <person name="Adriaenssens E.M."/>
            <person name="Foster-Nyarko E."/>
            <person name="Jarju S."/>
            <person name="Secka A."/>
            <person name="Antonio M."/>
            <person name="Oren A."/>
            <person name="Chaudhuri R.R."/>
            <person name="La Ragione R."/>
            <person name="Hildebrand F."/>
            <person name="Pallen M.J."/>
        </authorList>
    </citation>
    <scope>NUCLEOTIDE SEQUENCE</scope>
    <source>
        <strain evidence="9">ChiW4-1371</strain>
    </source>
</reference>
<feature type="transmembrane region" description="Helical" evidence="8">
    <location>
        <begin position="36"/>
        <end position="56"/>
    </location>
</feature>
<evidence type="ECO:0000256" key="1">
    <source>
        <dbReference type="ARBA" id="ARBA00004651"/>
    </source>
</evidence>
<dbReference type="InterPro" id="IPR004776">
    <property type="entry name" value="Mem_transp_PIN-like"/>
</dbReference>
<accession>A0A9D2GVA5</accession>
<keyword evidence="4" id="KW-1003">Cell membrane</keyword>
<reference evidence="9" key="2">
    <citation type="submission" date="2021-04" db="EMBL/GenBank/DDBJ databases">
        <authorList>
            <person name="Gilroy R."/>
        </authorList>
    </citation>
    <scope>NUCLEOTIDE SEQUENCE</scope>
    <source>
        <strain evidence="9">ChiW4-1371</strain>
    </source>
</reference>
<evidence type="ECO:0000256" key="2">
    <source>
        <dbReference type="ARBA" id="ARBA00010145"/>
    </source>
</evidence>
<sequence length="313" mass="34856">MGFLDSIQSIISVYLLIAVGYILTKKDILSTEFGARIAWLVVNLTFPAYILSALPYQFTKAQFMESAGGILVALIATAVLYPIGYVVGKIFRVKKENMGVFLALFVYSNVVFIGLPVNQALFGDSSVAYVLEYYIANTLLFWTLGVYSLQKSSGNSRGGINLKALLTPSLTATVIAIIFVLAGIKLPDMIQKPATMLGSMTSPLATLFIGMVFAEIKLTDFKITKDFWAVMLGRFIFAPFAVLLIMMYFTSFNMERQEVYILQAAMPAMNQVTILSKYYGCDYKYSTILTVWSFVISMIALPLFVTSFHYIFK</sequence>
<feature type="transmembrane region" description="Helical" evidence="8">
    <location>
        <begin position="6"/>
        <end position="24"/>
    </location>
</feature>
<comment type="similarity">
    <text evidence="2">Belongs to the auxin efflux carrier (TC 2.A.69) family.</text>
</comment>
<dbReference type="Pfam" id="PF03547">
    <property type="entry name" value="Mem_trans"/>
    <property type="match status" value="1"/>
</dbReference>
<dbReference type="PANTHER" id="PTHR36838">
    <property type="entry name" value="AUXIN EFFLUX CARRIER FAMILY PROTEIN"/>
    <property type="match status" value="1"/>
</dbReference>
<evidence type="ECO:0000256" key="4">
    <source>
        <dbReference type="ARBA" id="ARBA00022475"/>
    </source>
</evidence>
<feature type="transmembrane region" description="Helical" evidence="8">
    <location>
        <begin position="291"/>
        <end position="312"/>
    </location>
</feature>
<keyword evidence="6 8" id="KW-1133">Transmembrane helix</keyword>
<protein>
    <submittedName>
        <fullName evidence="9">AEC family transporter</fullName>
    </submittedName>
</protein>
<dbReference type="PANTHER" id="PTHR36838:SF1">
    <property type="entry name" value="SLR1864 PROTEIN"/>
    <property type="match status" value="1"/>
</dbReference>
<name>A0A9D2GVA5_9BACT</name>
<proteinExistence type="inferred from homology"/>
<keyword evidence="3" id="KW-0813">Transport</keyword>
<dbReference type="GO" id="GO:0005886">
    <property type="term" value="C:plasma membrane"/>
    <property type="evidence" value="ECO:0007669"/>
    <property type="project" value="UniProtKB-SubCell"/>
</dbReference>
<evidence type="ECO:0000256" key="5">
    <source>
        <dbReference type="ARBA" id="ARBA00022692"/>
    </source>
</evidence>